<dbReference type="EMBL" id="JBEVCJ010000005">
    <property type="protein sequence ID" value="MET1254714.1"/>
    <property type="molecule type" value="Genomic_DNA"/>
</dbReference>
<keyword evidence="1" id="KW-0732">Signal</keyword>
<evidence type="ECO:0000313" key="3">
    <source>
        <dbReference type="Proteomes" id="UP001548189"/>
    </source>
</evidence>
<dbReference type="SUPFAM" id="SSF53850">
    <property type="entry name" value="Periplasmic binding protein-like II"/>
    <property type="match status" value="1"/>
</dbReference>
<dbReference type="RefSeq" id="WP_353874304.1">
    <property type="nucleotide sequence ID" value="NZ_JBEVCJ010000005.1"/>
</dbReference>
<accession>A0ABV2BRZ4</accession>
<dbReference type="Gene3D" id="3.40.190.10">
    <property type="entry name" value="Periplasmic binding protein-like II"/>
    <property type="match status" value="1"/>
</dbReference>
<evidence type="ECO:0000313" key="2">
    <source>
        <dbReference type="EMBL" id="MET1254714.1"/>
    </source>
</evidence>
<sequence length="88" mass="9490">MKIVKLSLVVISLLIATAAYGEVAVIVHPSNTADISTTDISRIFLGKLKKFSNDSTAVPINQNEGTAITDEFNQKLLQKTASQLIAFI</sequence>
<protein>
    <recommendedName>
        <fullName evidence="4">Phosphate ABC transporter substrate-binding protein</fullName>
    </recommendedName>
</protein>
<comment type="caution">
    <text evidence="2">The sequence shown here is derived from an EMBL/GenBank/DDBJ whole genome shotgun (WGS) entry which is preliminary data.</text>
</comment>
<evidence type="ECO:0000256" key="1">
    <source>
        <dbReference type="SAM" id="SignalP"/>
    </source>
</evidence>
<organism evidence="2 3">
    <name type="scientific">Aliikangiella maris</name>
    <dbReference type="NCBI Taxonomy" id="3162458"/>
    <lineage>
        <taxon>Bacteria</taxon>
        <taxon>Pseudomonadati</taxon>
        <taxon>Pseudomonadota</taxon>
        <taxon>Gammaproteobacteria</taxon>
        <taxon>Oceanospirillales</taxon>
        <taxon>Pleioneaceae</taxon>
        <taxon>Aliikangiella</taxon>
    </lineage>
</organism>
<feature type="signal peptide" evidence="1">
    <location>
        <begin position="1"/>
        <end position="21"/>
    </location>
</feature>
<reference evidence="2 3" key="1">
    <citation type="submission" date="2024-06" db="EMBL/GenBank/DDBJ databases">
        <authorList>
            <person name="Li F."/>
        </authorList>
    </citation>
    <scope>NUCLEOTIDE SEQUENCE [LARGE SCALE GENOMIC DNA]</scope>
    <source>
        <strain evidence="2 3">GXAS 311</strain>
    </source>
</reference>
<proteinExistence type="predicted"/>
<keyword evidence="3" id="KW-1185">Reference proteome</keyword>
<name>A0ABV2BRZ4_9GAMM</name>
<evidence type="ECO:0008006" key="4">
    <source>
        <dbReference type="Google" id="ProtNLM"/>
    </source>
</evidence>
<gene>
    <name evidence="2" type="ORF">ABVT43_06235</name>
</gene>
<dbReference type="Proteomes" id="UP001548189">
    <property type="component" value="Unassembled WGS sequence"/>
</dbReference>
<feature type="chain" id="PRO_5046396402" description="Phosphate ABC transporter substrate-binding protein" evidence="1">
    <location>
        <begin position="22"/>
        <end position="88"/>
    </location>
</feature>